<name>A0A176WIC3_MARPO</name>
<feature type="region of interest" description="Disordered" evidence="1">
    <location>
        <begin position="267"/>
        <end position="319"/>
    </location>
</feature>
<proteinExistence type="predicted"/>
<evidence type="ECO:0000313" key="3">
    <source>
        <dbReference type="Proteomes" id="UP000077202"/>
    </source>
</evidence>
<evidence type="ECO:0000313" key="2">
    <source>
        <dbReference type="EMBL" id="OAE32045.1"/>
    </source>
</evidence>
<keyword evidence="3" id="KW-1185">Reference proteome</keyword>
<evidence type="ECO:0000256" key="1">
    <source>
        <dbReference type="SAM" id="MobiDB-lite"/>
    </source>
</evidence>
<reference evidence="2" key="1">
    <citation type="submission" date="2016-03" db="EMBL/GenBank/DDBJ databases">
        <title>Mechanisms controlling the formation of the plant cell surface in tip-growing cells are functionally conserved among land plants.</title>
        <authorList>
            <person name="Honkanen S."/>
            <person name="Jones V.A."/>
            <person name="Morieri G."/>
            <person name="Champion C."/>
            <person name="Hetherington A.J."/>
            <person name="Kelly S."/>
            <person name="Saint-Marcoux D."/>
            <person name="Proust H."/>
            <person name="Prescott H."/>
            <person name="Dolan L."/>
        </authorList>
    </citation>
    <scope>NUCLEOTIDE SEQUENCE [LARGE SCALE GENOMIC DNA]</scope>
    <source>
        <tissue evidence="2">Whole gametophyte</tissue>
    </source>
</reference>
<comment type="caution">
    <text evidence="2">The sequence shown here is derived from an EMBL/GenBank/DDBJ whole genome shotgun (WGS) entry which is preliminary data.</text>
</comment>
<organism evidence="2 3">
    <name type="scientific">Marchantia polymorpha subsp. ruderalis</name>
    <dbReference type="NCBI Taxonomy" id="1480154"/>
    <lineage>
        <taxon>Eukaryota</taxon>
        <taxon>Viridiplantae</taxon>
        <taxon>Streptophyta</taxon>
        <taxon>Embryophyta</taxon>
        <taxon>Marchantiophyta</taxon>
        <taxon>Marchantiopsida</taxon>
        <taxon>Marchantiidae</taxon>
        <taxon>Marchantiales</taxon>
        <taxon>Marchantiaceae</taxon>
        <taxon>Marchantia</taxon>
    </lineage>
</organism>
<dbReference type="AlphaFoldDB" id="A0A176WIC3"/>
<feature type="region of interest" description="Disordered" evidence="1">
    <location>
        <begin position="365"/>
        <end position="386"/>
    </location>
</feature>
<protein>
    <submittedName>
        <fullName evidence="2">Uncharacterized protein</fullName>
    </submittedName>
</protein>
<feature type="compositionally biased region" description="Basic and acidic residues" evidence="1">
    <location>
        <begin position="276"/>
        <end position="288"/>
    </location>
</feature>
<sequence length="386" mass="42783">MGDTNGEKELARSQRPQWVSSLIEEGVFHLQFGVYDPEPGSRSCLVLSWLRCHPSSFSDDGTILPRMDGEMDGWMSDRGTKSQGALESARVPFSKEGFEIAAELFQSQTVKQKQPERGTSFWLLQVILYSTQQTKSIEGLDSWPSLALKGLRQSDGQPRTRQYILAVEIFTPRVEYITSSGPPGLARSFPENPIEWRPPTKDGRRFCRGPSKLCVRRRSSPVRSGPIRKNHLAKVPHLAIGRVRSSWPPLFRGIATLSIYSTVPGADWSGPGDADSVERQAEGSRDVAARAGGRRKRRMPGGEREGGCQRREGSLRRTENLDPRRRWLTGRDLAVGPGGALSTNNRVANGPDMAMGTRMGTVIGETGRPHQVTCPTRPRPRDDANL</sequence>
<dbReference type="Proteomes" id="UP000077202">
    <property type="component" value="Unassembled WGS sequence"/>
</dbReference>
<dbReference type="EMBL" id="LVLJ01000898">
    <property type="protein sequence ID" value="OAE32045.1"/>
    <property type="molecule type" value="Genomic_DNA"/>
</dbReference>
<accession>A0A176WIC3</accession>
<feature type="compositionally biased region" description="Basic and acidic residues" evidence="1">
    <location>
        <begin position="300"/>
        <end position="319"/>
    </location>
</feature>
<gene>
    <name evidence="2" type="ORF">AXG93_2278s1240</name>
</gene>